<dbReference type="EMBL" id="JAVKGR010000002">
    <property type="protein sequence ID" value="MDR8018600.1"/>
    <property type="molecule type" value="Genomic_DNA"/>
</dbReference>
<evidence type="ECO:0000256" key="4">
    <source>
        <dbReference type="ARBA" id="ARBA00023002"/>
    </source>
</evidence>
<feature type="domain" description="Pyridoxamine 5'-phosphate oxidase N-terminal" evidence="5">
    <location>
        <begin position="40"/>
        <end position="160"/>
    </location>
</feature>
<keyword evidence="2" id="KW-0285">Flavoprotein</keyword>
<evidence type="ECO:0000313" key="6">
    <source>
        <dbReference type="EMBL" id="MDR8018600.1"/>
    </source>
</evidence>
<organism evidence="6 7">
    <name type="scientific">Nesterenkonia aerolata</name>
    <dbReference type="NCBI Taxonomy" id="3074079"/>
    <lineage>
        <taxon>Bacteria</taxon>
        <taxon>Bacillati</taxon>
        <taxon>Actinomycetota</taxon>
        <taxon>Actinomycetes</taxon>
        <taxon>Micrococcales</taxon>
        <taxon>Micrococcaceae</taxon>
        <taxon>Nesterenkonia</taxon>
    </lineage>
</organism>
<evidence type="ECO:0000259" key="5">
    <source>
        <dbReference type="Pfam" id="PF01243"/>
    </source>
</evidence>
<comment type="caution">
    <text evidence="6">The sequence shown here is derived from an EMBL/GenBank/DDBJ whole genome shotgun (WGS) entry which is preliminary data.</text>
</comment>
<accession>A0ABU2DQF9</accession>
<sequence>MTETLRDRLRGLPALNGTPPHGADPLAVHADPTAHFLNWFDQAVAAAVPEPQVMTLSTVDAEGIPDSRPLILRDLDERGWAFASSASQRKGHQLAQRPAAALSFWWQPIMRCVRVRGVVEQASAQESAADLARRSPQAQAGEEARGWTLYRLLPQRVEFWQGSPDRRHTRVIYTGSAGSWRVETSAGS</sequence>
<comment type="cofactor">
    <cofactor evidence="1">
        <name>FMN</name>
        <dbReference type="ChEBI" id="CHEBI:58210"/>
    </cofactor>
</comment>
<evidence type="ECO:0000256" key="3">
    <source>
        <dbReference type="ARBA" id="ARBA00022643"/>
    </source>
</evidence>
<dbReference type="InterPro" id="IPR012349">
    <property type="entry name" value="Split_barrel_FMN-bd"/>
</dbReference>
<name>A0ABU2DQF9_9MICC</name>
<dbReference type="PANTHER" id="PTHR10851">
    <property type="entry name" value="PYRIDOXINE-5-PHOSPHATE OXIDASE"/>
    <property type="match status" value="1"/>
</dbReference>
<evidence type="ECO:0000256" key="2">
    <source>
        <dbReference type="ARBA" id="ARBA00022630"/>
    </source>
</evidence>
<proteinExistence type="predicted"/>
<keyword evidence="7" id="KW-1185">Reference proteome</keyword>
<dbReference type="InterPro" id="IPR011576">
    <property type="entry name" value="Pyridox_Oxase_N"/>
</dbReference>
<dbReference type="Pfam" id="PF01243">
    <property type="entry name" value="PNPOx_N"/>
    <property type="match status" value="1"/>
</dbReference>
<keyword evidence="3" id="KW-0288">FMN</keyword>
<dbReference type="RefSeq" id="WP_310547586.1">
    <property type="nucleotide sequence ID" value="NZ_JAVKGR010000002.1"/>
</dbReference>
<dbReference type="PIRSF" id="PIRSF000190">
    <property type="entry name" value="Pyd_amn-ph_oxd"/>
    <property type="match status" value="1"/>
</dbReference>
<protein>
    <submittedName>
        <fullName evidence="6">Pyridoxamine 5'-phosphate oxidase family protein</fullName>
    </submittedName>
</protein>
<evidence type="ECO:0000256" key="1">
    <source>
        <dbReference type="ARBA" id="ARBA00001917"/>
    </source>
</evidence>
<dbReference type="Gene3D" id="2.30.110.10">
    <property type="entry name" value="Electron Transport, Fmn-binding Protein, Chain A"/>
    <property type="match status" value="2"/>
</dbReference>
<dbReference type="Proteomes" id="UP001251870">
    <property type="component" value="Unassembled WGS sequence"/>
</dbReference>
<dbReference type="PANTHER" id="PTHR10851:SF0">
    <property type="entry name" value="PYRIDOXINE-5'-PHOSPHATE OXIDASE"/>
    <property type="match status" value="1"/>
</dbReference>
<gene>
    <name evidence="6" type="ORF">RIL96_03355</name>
</gene>
<evidence type="ECO:0000313" key="7">
    <source>
        <dbReference type="Proteomes" id="UP001251870"/>
    </source>
</evidence>
<keyword evidence="4" id="KW-0560">Oxidoreductase</keyword>
<dbReference type="InterPro" id="IPR000659">
    <property type="entry name" value="Pyridox_Oxase"/>
</dbReference>
<dbReference type="SUPFAM" id="SSF50475">
    <property type="entry name" value="FMN-binding split barrel"/>
    <property type="match status" value="1"/>
</dbReference>
<reference evidence="6 7" key="1">
    <citation type="submission" date="2023-09" db="EMBL/GenBank/DDBJ databases">
        <title>Description of three actinobacteria isolated from air of manufacturing shop in a pharmaceutical factory.</title>
        <authorList>
            <person name="Zhang D.-F."/>
        </authorList>
    </citation>
    <scope>NUCLEOTIDE SEQUENCE [LARGE SCALE GENOMIC DNA]</scope>
    <source>
        <strain evidence="6 7">LY-0111</strain>
    </source>
</reference>